<evidence type="ECO:0000256" key="4">
    <source>
        <dbReference type="PIRSR" id="PIRSR006806-1"/>
    </source>
</evidence>
<dbReference type="InterPro" id="IPR002698">
    <property type="entry name" value="FTHF_cligase"/>
</dbReference>
<evidence type="ECO:0000256" key="6">
    <source>
        <dbReference type="SAM" id="Phobius"/>
    </source>
</evidence>
<comment type="similarity">
    <text evidence="1 5">Belongs to the 5-formyltetrahydrofolate cyclo-ligase family.</text>
</comment>
<name>A0A544QT29_9FIRM</name>
<keyword evidence="5" id="KW-0479">Metal-binding</keyword>
<gene>
    <name evidence="7" type="ORF">EXD82_09560</name>
</gene>
<reference evidence="7 8" key="1">
    <citation type="submission" date="2019-02" db="EMBL/GenBank/DDBJ databases">
        <title>Peptostreptococcaceae bacterium ZHW00191 nov., a new bacterium isolated from the human gut.</title>
        <authorList>
            <person name="Zhou H.-W."/>
            <person name="Chen X.-J."/>
        </authorList>
    </citation>
    <scope>NUCLEOTIDE SEQUENCE [LARGE SCALE GENOMIC DNA]</scope>
    <source>
        <strain evidence="7 8">ZHW00191</strain>
    </source>
</reference>
<dbReference type="NCBIfam" id="TIGR02727">
    <property type="entry name" value="MTHFS_bact"/>
    <property type="match status" value="1"/>
</dbReference>
<dbReference type="GO" id="GO:0009396">
    <property type="term" value="P:folic acid-containing compound biosynthetic process"/>
    <property type="evidence" value="ECO:0007669"/>
    <property type="project" value="TreeGrafter"/>
</dbReference>
<evidence type="ECO:0000256" key="5">
    <source>
        <dbReference type="RuleBase" id="RU361279"/>
    </source>
</evidence>
<dbReference type="Gene3D" id="3.40.50.10420">
    <property type="entry name" value="NagB/RpiA/CoA transferase-like"/>
    <property type="match status" value="1"/>
</dbReference>
<dbReference type="PANTHER" id="PTHR23407">
    <property type="entry name" value="ATPASE INHIBITOR/5-FORMYLTETRAHYDROFOLATE CYCLO-LIGASE"/>
    <property type="match status" value="1"/>
</dbReference>
<dbReference type="PANTHER" id="PTHR23407:SF1">
    <property type="entry name" value="5-FORMYLTETRAHYDROFOLATE CYCLO-LIGASE"/>
    <property type="match status" value="1"/>
</dbReference>
<dbReference type="GO" id="GO:0005524">
    <property type="term" value="F:ATP binding"/>
    <property type="evidence" value="ECO:0007669"/>
    <property type="project" value="UniProtKB-KW"/>
</dbReference>
<accession>A0A544QT29</accession>
<keyword evidence="2 4" id="KW-0547">Nucleotide-binding</keyword>
<dbReference type="GO" id="GO:0046872">
    <property type="term" value="F:metal ion binding"/>
    <property type="evidence" value="ECO:0007669"/>
    <property type="project" value="UniProtKB-KW"/>
</dbReference>
<dbReference type="SUPFAM" id="SSF100950">
    <property type="entry name" value="NagB/RpiA/CoA transferase-like"/>
    <property type="match status" value="1"/>
</dbReference>
<keyword evidence="3 4" id="KW-0067">ATP-binding</keyword>
<feature type="transmembrane region" description="Helical" evidence="6">
    <location>
        <begin position="20"/>
        <end position="42"/>
    </location>
</feature>
<dbReference type="EC" id="6.3.3.2" evidence="5"/>
<feature type="binding site" evidence="4">
    <location>
        <begin position="174"/>
        <end position="182"/>
    </location>
    <ligand>
        <name>ATP</name>
        <dbReference type="ChEBI" id="CHEBI:30616"/>
    </ligand>
</feature>
<evidence type="ECO:0000313" key="8">
    <source>
        <dbReference type="Proteomes" id="UP000317863"/>
    </source>
</evidence>
<dbReference type="Pfam" id="PF01812">
    <property type="entry name" value="5-FTHF_cyc-lig"/>
    <property type="match status" value="1"/>
</dbReference>
<feature type="binding site" evidence="4">
    <location>
        <position position="91"/>
    </location>
    <ligand>
        <name>substrate</name>
    </ligand>
</feature>
<dbReference type="OrthoDB" id="9801938at2"/>
<evidence type="ECO:0000313" key="7">
    <source>
        <dbReference type="EMBL" id="TQQ83196.1"/>
    </source>
</evidence>
<feature type="binding site" evidence="4">
    <location>
        <position position="96"/>
    </location>
    <ligand>
        <name>substrate</name>
    </ligand>
</feature>
<organism evidence="7 8">
    <name type="scientific">Peptacetobacter hominis</name>
    <dbReference type="NCBI Taxonomy" id="2743610"/>
    <lineage>
        <taxon>Bacteria</taxon>
        <taxon>Bacillati</taxon>
        <taxon>Bacillota</taxon>
        <taxon>Clostridia</taxon>
        <taxon>Peptostreptococcales</taxon>
        <taxon>Peptostreptococcaceae</taxon>
        <taxon>Peptacetobacter</taxon>
    </lineage>
</organism>
<keyword evidence="7" id="KW-0436">Ligase</keyword>
<keyword evidence="6" id="KW-0472">Membrane</keyword>
<dbReference type="AlphaFoldDB" id="A0A544QT29"/>
<keyword evidence="8" id="KW-1185">Reference proteome</keyword>
<dbReference type="EMBL" id="SGJB01000021">
    <property type="protein sequence ID" value="TQQ83196.1"/>
    <property type="molecule type" value="Genomic_DNA"/>
</dbReference>
<dbReference type="InterPro" id="IPR037171">
    <property type="entry name" value="NagB/RpiA_transferase-like"/>
</dbReference>
<dbReference type="Proteomes" id="UP000317863">
    <property type="component" value="Unassembled WGS sequence"/>
</dbReference>
<dbReference type="GO" id="GO:0030272">
    <property type="term" value="F:5-formyltetrahydrofolate cyclo-ligase activity"/>
    <property type="evidence" value="ECO:0007669"/>
    <property type="project" value="UniProtKB-EC"/>
</dbReference>
<dbReference type="PIRSF" id="PIRSF006806">
    <property type="entry name" value="FTHF_cligase"/>
    <property type="match status" value="1"/>
</dbReference>
<proteinExistence type="inferred from homology"/>
<comment type="caution">
    <text evidence="7">The sequence shown here is derived from an EMBL/GenBank/DDBJ whole genome shotgun (WGS) entry which is preliminary data.</text>
</comment>
<keyword evidence="6" id="KW-0812">Transmembrane</keyword>
<comment type="cofactor">
    <cofactor evidence="5">
        <name>Mg(2+)</name>
        <dbReference type="ChEBI" id="CHEBI:18420"/>
    </cofactor>
</comment>
<dbReference type="GO" id="GO:0035999">
    <property type="term" value="P:tetrahydrofolate interconversion"/>
    <property type="evidence" value="ECO:0007669"/>
    <property type="project" value="TreeGrafter"/>
</dbReference>
<feature type="binding site" evidence="4">
    <location>
        <begin position="45"/>
        <end position="49"/>
    </location>
    <ligand>
        <name>ATP</name>
        <dbReference type="ChEBI" id="CHEBI:30616"/>
    </ligand>
</feature>
<dbReference type="InterPro" id="IPR024185">
    <property type="entry name" value="FTHF_cligase-like_sf"/>
</dbReference>
<evidence type="ECO:0000256" key="2">
    <source>
        <dbReference type="ARBA" id="ARBA00022741"/>
    </source>
</evidence>
<keyword evidence="6" id="KW-1133">Transmembrane helix</keyword>
<evidence type="ECO:0000256" key="1">
    <source>
        <dbReference type="ARBA" id="ARBA00010638"/>
    </source>
</evidence>
<protein>
    <recommendedName>
        <fullName evidence="5">5-formyltetrahydrofolate cyclo-ligase</fullName>
        <ecNumber evidence="5">6.3.3.2</ecNumber>
    </recommendedName>
</protein>
<sequence>MPFNPYIYYSRFSSLLDNIFIRFYIYFIFIYFSIYIVGWWVFKMKNELRKKIIELRNSLDSDYIKEASVCISDKLLEIPEIIKAENIMVYMDFRNEVKTDYLIEKLLSMGKNVFAPVCVHETREMIPRKVDSKTVFVKSRFGVLEPSEDSEAVSPDMIDVIVVPGVAFDRAGNRMGYGGGYYDRFIPKSGAFTCGIRFECQIVDDVFEEEHDVKLDVIVTEKGL</sequence>
<comment type="catalytic activity">
    <reaction evidence="5">
        <text>(6S)-5-formyl-5,6,7,8-tetrahydrofolate + ATP = (6R)-5,10-methenyltetrahydrofolate + ADP + phosphate</text>
        <dbReference type="Rhea" id="RHEA:10488"/>
        <dbReference type="ChEBI" id="CHEBI:30616"/>
        <dbReference type="ChEBI" id="CHEBI:43474"/>
        <dbReference type="ChEBI" id="CHEBI:57455"/>
        <dbReference type="ChEBI" id="CHEBI:57457"/>
        <dbReference type="ChEBI" id="CHEBI:456216"/>
        <dbReference type="EC" id="6.3.3.2"/>
    </reaction>
</comment>
<evidence type="ECO:0000256" key="3">
    <source>
        <dbReference type="ARBA" id="ARBA00022840"/>
    </source>
</evidence>
<keyword evidence="5" id="KW-0460">Magnesium</keyword>